<gene>
    <name evidence="1" type="ORF">CMV_027479</name>
</gene>
<evidence type="ECO:0000313" key="1">
    <source>
        <dbReference type="EMBL" id="KAF3946232.1"/>
    </source>
</evidence>
<reference evidence="1" key="1">
    <citation type="submission" date="2020-03" db="EMBL/GenBank/DDBJ databases">
        <title>Castanea mollissima Vanexum genome sequencing.</title>
        <authorList>
            <person name="Staton M."/>
        </authorList>
    </citation>
    <scope>NUCLEOTIDE SEQUENCE</scope>
    <source>
        <tissue evidence="1">Leaf</tissue>
    </source>
</reference>
<proteinExistence type="predicted"/>
<dbReference type="Proteomes" id="UP000737018">
    <property type="component" value="Unassembled WGS sequence"/>
</dbReference>
<organism evidence="1 2">
    <name type="scientific">Castanea mollissima</name>
    <name type="common">Chinese chestnut</name>
    <dbReference type="NCBI Taxonomy" id="60419"/>
    <lineage>
        <taxon>Eukaryota</taxon>
        <taxon>Viridiplantae</taxon>
        <taxon>Streptophyta</taxon>
        <taxon>Embryophyta</taxon>
        <taxon>Tracheophyta</taxon>
        <taxon>Spermatophyta</taxon>
        <taxon>Magnoliopsida</taxon>
        <taxon>eudicotyledons</taxon>
        <taxon>Gunneridae</taxon>
        <taxon>Pentapetalae</taxon>
        <taxon>rosids</taxon>
        <taxon>fabids</taxon>
        <taxon>Fagales</taxon>
        <taxon>Fagaceae</taxon>
        <taxon>Castanea</taxon>
    </lineage>
</organism>
<dbReference type="OrthoDB" id="787137at2759"/>
<comment type="caution">
    <text evidence="1">The sequence shown here is derived from an EMBL/GenBank/DDBJ whole genome shotgun (WGS) entry which is preliminary data.</text>
</comment>
<protein>
    <submittedName>
        <fullName evidence="1">Uncharacterized protein</fullName>
    </submittedName>
</protein>
<dbReference type="AlphaFoldDB" id="A0A8J4QBM9"/>
<name>A0A8J4QBM9_9ROSI</name>
<sequence>MYMPYLDNLKQIGKSVISLLLIGELRSDVNAISEPVELDPSECVTSHLWNFCKPYTLNSIGNWLQCREVIDGIGEGVNGTICGKWRSMPRHS</sequence>
<dbReference type="EMBL" id="JRKL02009681">
    <property type="protein sequence ID" value="KAF3946232.1"/>
    <property type="molecule type" value="Genomic_DNA"/>
</dbReference>
<accession>A0A8J4QBM9</accession>
<evidence type="ECO:0000313" key="2">
    <source>
        <dbReference type="Proteomes" id="UP000737018"/>
    </source>
</evidence>
<keyword evidence="2" id="KW-1185">Reference proteome</keyword>